<dbReference type="EMBL" id="JAHESC010000024">
    <property type="protein sequence ID" value="MBT1688244.1"/>
    <property type="molecule type" value="Genomic_DNA"/>
</dbReference>
<protein>
    <submittedName>
        <fullName evidence="4">Patatin-like phospholipase family protein</fullName>
    </submittedName>
</protein>
<keyword evidence="1" id="KW-0443">Lipid metabolism</keyword>
<comment type="caution">
    <text evidence="4">The sequence shown here is derived from an EMBL/GenBank/DDBJ whole genome shotgun (WGS) entry which is preliminary data.</text>
</comment>
<dbReference type="GO" id="GO:0006629">
    <property type="term" value="P:lipid metabolic process"/>
    <property type="evidence" value="ECO:0007669"/>
    <property type="project" value="UniProtKB-KW"/>
</dbReference>
<feature type="transmembrane region" description="Helical" evidence="2">
    <location>
        <begin position="242"/>
        <end position="261"/>
    </location>
</feature>
<feature type="transmembrane region" description="Helical" evidence="2">
    <location>
        <begin position="70"/>
        <end position="90"/>
    </location>
</feature>
<feature type="domain" description="PNPLA" evidence="3">
    <location>
        <begin position="378"/>
        <end position="618"/>
    </location>
</feature>
<dbReference type="RefSeq" id="WP_254091471.1">
    <property type="nucleotide sequence ID" value="NZ_JAHESC010000024.1"/>
</dbReference>
<evidence type="ECO:0000313" key="5">
    <source>
        <dbReference type="Proteomes" id="UP001319180"/>
    </source>
</evidence>
<keyword evidence="5" id="KW-1185">Reference proteome</keyword>
<evidence type="ECO:0000256" key="1">
    <source>
        <dbReference type="ARBA" id="ARBA00023098"/>
    </source>
</evidence>
<evidence type="ECO:0000256" key="2">
    <source>
        <dbReference type="SAM" id="Phobius"/>
    </source>
</evidence>
<evidence type="ECO:0000259" key="3">
    <source>
        <dbReference type="Pfam" id="PF01734"/>
    </source>
</evidence>
<gene>
    <name evidence="4" type="ORF">KK078_16860</name>
</gene>
<dbReference type="Pfam" id="PF01734">
    <property type="entry name" value="Patatin"/>
    <property type="match status" value="1"/>
</dbReference>
<dbReference type="AlphaFoldDB" id="A0AAP2DAF0"/>
<dbReference type="InterPro" id="IPR016035">
    <property type="entry name" value="Acyl_Trfase/lysoPLipase"/>
</dbReference>
<feature type="transmembrane region" description="Helical" evidence="2">
    <location>
        <begin position="110"/>
        <end position="131"/>
    </location>
</feature>
<sequence>MLRNLYFLVPKILYSFPVQLLFNNIKRNLVLLLCWIVLFAMVTGSFGKYLGIPYLFLDPEYLNKVNFTSFFILGLVTAGFTTAFHITCYINDGHRFSFVGTLSRPFTKFAINNSIIPAIFLATYIYQIVGFQINNEYSTPRGLAWNLAGLLSGYAVMTLIFFAYFRFTNKDIFKYVICRIDEKIKQNVKVTRASAMKKLDIARKKQVRVDYYIDSNFRVRPVENNVFYDKATILQVFDQNHFNLVVIELLIFALVLILGIFKDYPAFQLPAASSFIILLTIFVMMAGAFSYWFGGWAATAALALFLIVNHLVGEDYFTKRYEAFGLEYNKPPVPYTIAALRALNDSTHIERDKRATYTMLENWRRKFPEGHKPRMVFLCTSGGGKRAALWTLTALQAADSLTEGRVMDHTMLITGASGGLIGASYYRELKLRSKLGENIHPNAASHRQKISTDNLNPLIFSLLANDLFVGFTKFEYNGNLYYRDRGYTFEEQLNQITEGLMNKSIGAYDSVEQQAIVPMMILTPTIVNDGRKLYIAARPVSYMNSDIANFPGYTSSKISGVDFQTLFEEHDGSQLRFLSALRMSATFPYITPNTSLPTEPSLKIMDAGISDNFGVSDAVRFVFAFKEWIAENTSGIVFVSIRDSPKMAAISPKTGQTLVDDFTQPISSVYNNFENFQDITSDMFIGHARSWFKGPIDRVDIEYQSESYTPILQKMDSIRQNNSRASLSWRLTTREKFGIEYTINSPSNQEQLARLAALVGAPLHASTGSTAARQESVSSRP</sequence>
<organism evidence="4 5">
    <name type="scientific">Dawidia soli</name>
    <dbReference type="NCBI Taxonomy" id="2782352"/>
    <lineage>
        <taxon>Bacteria</taxon>
        <taxon>Pseudomonadati</taxon>
        <taxon>Bacteroidota</taxon>
        <taxon>Cytophagia</taxon>
        <taxon>Cytophagales</taxon>
        <taxon>Chryseotaleaceae</taxon>
        <taxon>Dawidia</taxon>
    </lineage>
</organism>
<keyword evidence="2" id="KW-1133">Transmembrane helix</keyword>
<keyword evidence="2" id="KW-0472">Membrane</keyword>
<dbReference type="InterPro" id="IPR002641">
    <property type="entry name" value="PNPLA_dom"/>
</dbReference>
<feature type="transmembrane region" description="Helical" evidence="2">
    <location>
        <begin position="143"/>
        <end position="165"/>
    </location>
</feature>
<accession>A0AAP2DAF0</accession>
<dbReference type="SUPFAM" id="SSF52151">
    <property type="entry name" value="FabD/lysophospholipase-like"/>
    <property type="match status" value="1"/>
</dbReference>
<feature type="transmembrane region" description="Helical" evidence="2">
    <location>
        <begin position="293"/>
        <end position="312"/>
    </location>
</feature>
<dbReference type="Proteomes" id="UP001319180">
    <property type="component" value="Unassembled WGS sequence"/>
</dbReference>
<feature type="transmembrane region" description="Helical" evidence="2">
    <location>
        <begin position="29"/>
        <end position="50"/>
    </location>
</feature>
<keyword evidence="2" id="KW-0812">Transmembrane</keyword>
<reference evidence="4 5" key="1">
    <citation type="submission" date="2021-05" db="EMBL/GenBank/DDBJ databases">
        <title>A Polyphasic approach of four new species of the genus Ohtaekwangia: Ohtaekwangia histidinii sp. nov., Ohtaekwangia cretensis sp. nov., Ohtaekwangia indiensis sp. nov., Ohtaekwangia reichenbachii sp. nov. from diverse environment.</title>
        <authorList>
            <person name="Octaviana S."/>
        </authorList>
    </citation>
    <scope>NUCLEOTIDE SEQUENCE [LARGE SCALE GENOMIC DNA]</scope>
    <source>
        <strain evidence="4 5">PWU37</strain>
    </source>
</reference>
<dbReference type="Gene3D" id="3.40.1090.10">
    <property type="entry name" value="Cytosolic phospholipase A2 catalytic domain"/>
    <property type="match status" value="1"/>
</dbReference>
<name>A0AAP2DAF0_9BACT</name>
<feature type="transmembrane region" description="Helical" evidence="2">
    <location>
        <begin position="267"/>
        <end position="286"/>
    </location>
</feature>
<proteinExistence type="predicted"/>
<evidence type="ECO:0000313" key="4">
    <source>
        <dbReference type="EMBL" id="MBT1688244.1"/>
    </source>
</evidence>